<feature type="signal peptide" evidence="2">
    <location>
        <begin position="1"/>
        <end position="18"/>
    </location>
</feature>
<keyword evidence="2" id="KW-0732">Signal</keyword>
<evidence type="ECO:0000313" key="5">
    <source>
        <dbReference type="Proteomes" id="UP000600588"/>
    </source>
</evidence>
<proteinExistence type="predicted"/>
<keyword evidence="1" id="KW-0378">Hydrolase</keyword>
<dbReference type="RefSeq" id="WP_188229414.1">
    <property type="nucleotide sequence ID" value="NZ_JACVXB010000002.1"/>
</dbReference>
<feature type="domain" description="Sialate O-acetylesterase" evidence="3">
    <location>
        <begin position="103"/>
        <end position="349"/>
    </location>
</feature>
<dbReference type="PANTHER" id="PTHR22901:SF0">
    <property type="entry name" value="SIALATE O-ACETYLESTERASE"/>
    <property type="match status" value="1"/>
</dbReference>
<keyword evidence="5" id="KW-1185">Reference proteome</keyword>
<feature type="chain" id="PRO_5035160059" evidence="2">
    <location>
        <begin position="19"/>
        <end position="468"/>
    </location>
</feature>
<sequence length="468" mass="53154">MKRFLLGLLLVWGHTSFAKIWTSSVISDGMVLQRNTSVTIWGWTSETIEPITVIGSWDNVPVTQNAYQGKWSVQLPTPDAGGPYTVTIKGHEAIILSNVLIGEVWIASGQSNMEWTASNGITNAKEEINNAVYPNIRLFNVPKHQSASRQNDTKGNWTECSPNTMKDFSAVAYFFGRELHKELNIPIGLINSSWGGTRAEVWFNANYLKSKPHLVESKTHFTENKWHTAEPGYMFNAMVAPLIPFKIAGAIWYQGEANRVSPHIYKDVLSALIENWRAEWGYNFPFYFVQIAPFNYKEKHAGVLIREAQLKTFKDVYNTGMVVVSDIGNINNIHPKNKQDVGKRLAQWALTKNYNDKGKAFSGPIYREVKKEGQKMVIYFDYAEDGLMKNGDELTEFEICGADKIFIKARAKIKGDIVMVWHNKIKNPLAVRFAWNNKAEPNLYNKAGLPASCFRTDDWDIQIEQNNE</sequence>
<dbReference type="Proteomes" id="UP000600588">
    <property type="component" value="Unassembled WGS sequence"/>
</dbReference>
<evidence type="ECO:0000256" key="1">
    <source>
        <dbReference type="ARBA" id="ARBA00022801"/>
    </source>
</evidence>
<accession>A0A8J6PZJ7</accession>
<comment type="caution">
    <text evidence="4">The sequence shown here is derived from an EMBL/GenBank/DDBJ whole genome shotgun (WGS) entry which is preliminary data.</text>
</comment>
<dbReference type="GO" id="GO:0005975">
    <property type="term" value="P:carbohydrate metabolic process"/>
    <property type="evidence" value="ECO:0007669"/>
    <property type="project" value="TreeGrafter"/>
</dbReference>
<dbReference type="AlphaFoldDB" id="A0A8J6PZJ7"/>
<evidence type="ECO:0000259" key="3">
    <source>
        <dbReference type="Pfam" id="PF03629"/>
    </source>
</evidence>
<dbReference type="InterPro" id="IPR039329">
    <property type="entry name" value="SIAE"/>
</dbReference>
<evidence type="ECO:0000256" key="2">
    <source>
        <dbReference type="SAM" id="SignalP"/>
    </source>
</evidence>
<dbReference type="EMBL" id="JACVXB010000002">
    <property type="protein sequence ID" value="MBD0831622.1"/>
    <property type="molecule type" value="Genomic_DNA"/>
</dbReference>
<dbReference type="SUPFAM" id="SSF52266">
    <property type="entry name" value="SGNH hydrolase"/>
    <property type="match status" value="1"/>
</dbReference>
<dbReference type="Pfam" id="PF03629">
    <property type="entry name" value="SASA"/>
    <property type="match status" value="1"/>
</dbReference>
<gene>
    <name evidence="4" type="ORF">ICJ83_05700</name>
</gene>
<organism evidence="4 5">
    <name type="scientific">Aestuariibaculum sediminum</name>
    <dbReference type="NCBI Taxonomy" id="2770637"/>
    <lineage>
        <taxon>Bacteria</taxon>
        <taxon>Pseudomonadati</taxon>
        <taxon>Bacteroidota</taxon>
        <taxon>Flavobacteriia</taxon>
        <taxon>Flavobacteriales</taxon>
        <taxon>Flavobacteriaceae</taxon>
    </lineage>
</organism>
<dbReference type="InterPro" id="IPR005181">
    <property type="entry name" value="SASA"/>
</dbReference>
<evidence type="ECO:0000313" key="4">
    <source>
        <dbReference type="EMBL" id="MBD0831622.1"/>
    </source>
</evidence>
<protein>
    <submittedName>
        <fullName evidence="4">Sialate O-acetylesterase</fullName>
    </submittedName>
</protein>
<name>A0A8J6PZJ7_9FLAO</name>
<dbReference type="InterPro" id="IPR036514">
    <property type="entry name" value="SGNH_hydro_sf"/>
</dbReference>
<dbReference type="GO" id="GO:0001681">
    <property type="term" value="F:sialate O-acetylesterase activity"/>
    <property type="evidence" value="ECO:0007669"/>
    <property type="project" value="InterPro"/>
</dbReference>
<dbReference type="PANTHER" id="PTHR22901">
    <property type="entry name" value="SIALATE O-ACETYLESTERASE"/>
    <property type="match status" value="1"/>
</dbReference>
<reference evidence="4 5" key="1">
    <citation type="submission" date="2020-09" db="EMBL/GenBank/DDBJ databases">
        <title>TT11 complete genome.</title>
        <authorList>
            <person name="Wu Z."/>
        </authorList>
    </citation>
    <scope>NUCLEOTIDE SEQUENCE [LARGE SCALE GENOMIC DNA]</scope>
    <source>
        <strain evidence="4 5">TT11</strain>
    </source>
</reference>
<dbReference type="Gene3D" id="3.40.50.1110">
    <property type="entry name" value="SGNH hydrolase"/>
    <property type="match status" value="1"/>
</dbReference>